<dbReference type="PANTHER" id="PTHR42829">
    <property type="entry name" value="NADH-UBIQUINONE OXIDOREDUCTASE CHAIN 5"/>
    <property type="match status" value="1"/>
</dbReference>
<evidence type="ECO:0000256" key="1">
    <source>
        <dbReference type="ARBA" id="ARBA00004141"/>
    </source>
</evidence>
<evidence type="ECO:0000256" key="4">
    <source>
        <dbReference type="ARBA" id="ARBA00023136"/>
    </source>
</evidence>
<dbReference type="InterPro" id="IPR003945">
    <property type="entry name" value="NU5C-like"/>
</dbReference>
<dbReference type="GO" id="GO:0016020">
    <property type="term" value="C:membrane"/>
    <property type="evidence" value="ECO:0007669"/>
    <property type="project" value="UniProtKB-SubCell"/>
</dbReference>
<reference evidence="7 8" key="1">
    <citation type="journal article" date="2020" name="Nat. Commun.">
        <title>The structures of two archaeal type IV pili illuminate evolutionary relationships.</title>
        <authorList>
            <person name="Wang F."/>
            <person name="Baquero D.P."/>
            <person name="Su Z."/>
            <person name="Beltran L.C."/>
            <person name="Prangishvili D."/>
            <person name="Krupovic M."/>
            <person name="Egelman E.H."/>
        </authorList>
    </citation>
    <scope>NUCLEOTIDE SEQUENCE [LARGE SCALE GENOMIC DNA]</scope>
    <source>
        <strain evidence="7 8">2GA</strain>
    </source>
</reference>
<accession>A0A7L4PBS2</accession>
<keyword evidence="2 5" id="KW-0812">Transmembrane</keyword>
<organism evidence="7 8">
    <name type="scientific">Pyrobaculum arsenaticum</name>
    <dbReference type="NCBI Taxonomy" id="121277"/>
    <lineage>
        <taxon>Archaea</taxon>
        <taxon>Thermoproteota</taxon>
        <taxon>Thermoprotei</taxon>
        <taxon>Thermoproteales</taxon>
        <taxon>Thermoproteaceae</taxon>
        <taxon>Pyrobaculum</taxon>
    </lineage>
</organism>
<sequence>MMLELWLLVLALLALADLFTKKGIGSLVGGAATLYLSLTRSLMPATHLFHMGDLAHPLYIFISGIYTAIAAYSIWYASHLERRGWFWLWMGVFYTSMLTFVAADHWLVLITGWGGLDIASWALILTYHDGEKYGRVGPGGRAWGVAWEWAPSASALRAILTVEIGTASLAAGLAPAAAAQGPHISSLSAMSDLSAALVLTAAFVKAAQLPFTDWLMTAMSAPTPVSALLHSSTMVKAGPILLLKLGHAMPTWAAGTAFAFGIATALYGGVVALGQREPKVLLAASTASYLGLITAFALAKPEEALWLTYSHGVAKATLFMAAGHAIHIEHTTTPTRFPVAAKAAMGLALLTLVGLTPLGAVAKSNAEPWFLLFSFLTAGYVGKLMLKTATTPGGWAVAAPYTALAAASLAFPVLPNPFWALALAGLALAKTPEPTVLLRRLGLPVLYDAVAPAVFKAVRQAAAVGDGFVDKRLSSLEGLWRGLASLVAVVDLIFDMLLHDFVPALVQSASAQLSRRSFDYYLYVAGVGAGIILALAVLLWIH</sequence>
<evidence type="ECO:0000256" key="5">
    <source>
        <dbReference type="SAM" id="Phobius"/>
    </source>
</evidence>
<dbReference type="EMBL" id="JAAVJF010000004">
    <property type="protein sequence ID" value="NYR16143.1"/>
    <property type="molecule type" value="Genomic_DNA"/>
</dbReference>
<dbReference type="Pfam" id="PF00361">
    <property type="entry name" value="Proton_antipo_M"/>
    <property type="match status" value="1"/>
</dbReference>
<feature type="domain" description="NADH:quinone oxidoreductase/Mrp antiporter transmembrane" evidence="6">
    <location>
        <begin position="188"/>
        <end position="332"/>
    </location>
</feature>
<feature type="transmembrane region" description="Helical" evidence="5">
    <location>
        <begin position="108"/>
        <end position="127"/>
    </location>
</feature>
<feature type="transmembrane region" description="Helical" evidence="5">
    <location>
        <begin position="280"/>
        <end position="299"/>
    </location>
</feature>
<evidence type="ECO:0000313" key="7">
    <source>
        <dbReference type="EMBL" id="NYR16143.1"/>
    </source>
</evidence>
<comment type="subcellular location">
    <subcellularLocation>
        <location evidence="1">Membrane</location>
        <topology evidence="1">Multi-pass membrane protein</topology>
    </subcellularLocation>
</comment>
<evidence type="ECO:0000256" key="3">
    <source>
        <dbReference type="ARBA" id="ARBA00022989"/>
    </source>
</evidence>
<comment type="caution">
    <text evidence="7">The sequence shown here is derived from an EMBL/GenBank/DDBJ whole genome shotgun (WGS) entry which is preliminary data.</text>
</comment>
<evidence type="ECO:0000259" key="6">
    <source>
        <dbReference type="Pfam" id="PF00361"/>
    </source>
</evidence>
<dbReference type="GO" id="GO:0003954">
    <property type="term" value="F:NADH dehydrogenase activity"/>
    <property type="evidence" value="ECO:0007669"/>
    <property type="project" value="TreeGrafter"/>
</dbReference>
<proteinExistence type="predicted"/>
<feature type="transmembrane region" description="Helical" evidence="5">
    <location>
        <begin position="368"/>
        <end position="386"/>
    </location>
</feature>
<feature type="transmembrane region" description="Helical" evidence="5">
    <location>
        <begin position="393"/>
        <end position="414"/>
    </location>
</feature>
<dbReference type="Proteomes" id="UP000554766">
    <property type="component" value="Unassembled WGS sequence"/>
</dbReference>
<keyword evidence="8" id="KW-1185">Reference proteome</keyword>
<dbReference type="PANTHER" id="PTHR42829:SF2">
    <property type="entry name" value="NADH-UBIQUINONE OXIDOREDUCTASE CHAIN 5"/>
    <property type="match status" value="1"/>
</dbReference>
<protein>
    <recommendedName>
        <fullName evidence="6">NADH:quinone oxidoreductase/Mrp antiporter transmembrane domain-containing protein</fullName>
    </recommendedName>
</protein>
<keyword evidence="4 5" id="KW-0472">Membrane</keyword>
<dbReference type="GO" id="GO:0008137">
    <property type="term" value="F:NADH dehydrogenase (ubiquinone) activity"/>
    <property type="evidence" value="ECO:0007669"/>
    <property type="project" value="InterPro"/>
</dbReference>
<gene>
    <name evidence="7" type="ORF">HC235_09425</name>
</gene>
<feature type="transmembrane region" description="Helical" evidence="5">
    <location>
        <begin position="339"/>
        <end position="362"/>
    </location>
</feature>
<dbReference type="RefSeq" id="WP_179790663.1">
    <property type="nucleotide sequence ID" value="NZ_JAAVJF010000004.1"/>
</dbReference>
<dbReference type="GO" id="GO:0015990">
    <property type="term" value="P:electron transport coupled proton transport"/>
    <property type="evidence" value="ECO:0007669"/>
    <property type="project" value="TreeGrafter"/>
</dbReference>
<feature type="transmembrane region" description="Helical" evidence="5">
    <location>
        <begin position="58"/>
        <end position="77"/>
    </location>
</feature>
<keyword evidence="3 5" id="KW-1133">Transmembrane helix</keyword>
<dbReference type="GO" id="GO:0042773">
    <property type="term" value="P:ATP synthesis coupled electron transport"/>
    <property type="evidence" value="ECO:0007669"/>
    <property type="project" value="InterPro"/>
</dbReference>
<dbReference type="PRINTS" id="PR01434">
    <property type="entry name" value="NADHDHGNASE5"/>
</dbReference>
<dbReference type="InterPro" id="IPR001750">
    <property type="entry name" value="ND/Mrp_TM"/>
</dbReference>
<feature type="transmembrane region" description="Helical" evidence="5">
    <location>
        <begin position="84"/>
        <end position="102"/>
    </location>
</feature>
<feature type="transmembrane region" description="Helical" evidence="5">
    <location>
        <begin position="520"/>
        <end position="541"/>
    </location>
</feature>
<evidence type="ECO:0000313" key="8">
    <source>
        <dbReference type="Proteomes" id="UP000554766"/>
    </source>
</evidence>
<feature type="transmembrane region" description="Helical" evidence="5">
    <location>
        <begin position="193"/>
        <end position="211"/>
    </location>
</feature>
<feature type="transmembrane region" description="Helical" evidence="5">
    <location>
        <begin position="252"/>
        <end position="273"/>
    </location>
</feature>
<name>A0A7L4PBS2_9CREN</name>
<dbReference type="AlphaFoldDB" id="A0A7L4PBS2"/>
<evidence type="ECO:0000256" key="2">
    <source>
        <dbReference type="ARBA" id="ARBA00022692"/>
    </source>
</evidence>